<name>A0A5P1FJZ9_ASPOF</name>
<comment type="catalytic activity">
    <reaction evidence="1">
        <text>a 1,2-diacyl-sn-glycero-3-phosphocholine + H2O = a 1,2-diacyl-sn-glycero-3-phosphate + choline + H(+)</text>
        <dbReference type="Rhea" id="RHEA:14445"/>
        <dbReference type="ChEBI" id="CHEBI:15354"/>
        <dbReference type="ChEBI" id="CHEBI:15377"/>
        <dbReference type="ChEBI" id="CHEBI:15378"/>
        <dbReference type="ChEBI" id="CHEBI:57643"/>
        <dbReference type="ChEBI" id="CHEBI:58608"/>
        <dbReference type="EC" id="3.1.4.4"/>
    </reaction>
</comment>
<dbReference type="SMART" id="SM00155">
    <property type="entry name" value="PLDc"/>
    <property type="match status" value="1"/>
</dbReference>
<feature type="region of interest" description="Disordered" evidence="7">
    <location>
        <begin position="146"/>
        <end position="166"/>
    </location>
</feature>
<feature type="compositionally biased region" description="Low complexity" evidence="7">
    <location>
        <begin position="155"/>
        <end position="166"/>
    </location>
</feature>
<evidence type="ECO:0000313" key="9">
    <source>
        <dbReference type="EMBL" id="ONK78695.1"/>
    </source>
</evidence>
<dbReference type="GO" id="GO:0005886">
    <property type="term" value="C:plasma membrane"/>
    <property type="evidence" value="ECO:0007669"/>
    <property type="project" value="TreeGrafter"/>
</dbReference>
<protein>
    <recommendedName>
        <fullName evidence="2">phospholipase D</fullName>
        <ecNumber evidence="2">3.1.4.4</ecNumber>
    </recommendedName>
</protein>
<gene>
    <name evidence="9" type="ORF">A4U43_C02F21470</name>
</gene>
<dbReference type="EMBL" id="CM007382">
    <property type="protein sequence ID" value="ONK78695.1"/>
    <property type="molecule type" value="Genomic_DNA"/>
</dbReference>
<dbReference type="GO" id="GO:0009395">
    <property type="term" value="P:phospholipid catabolic process"/>
    <property type="evidence" value="ECO:0007669"/>
    <property type="project" value="TreeGrafter"/>
</dbReference>
<evidence type="ECO:0000313" key="10">
    <source>
        <dbReference type="Proteomes" id="UP000243459"/>
    </source>
</evidence>
<dbReference type="Gene3D" id="3.30.870.10">
    <property type="entry name" value="Endonuclease Chain A"/>
    <property type="match status" value="1"/>
</dbReference>
<dbReference type="Proteomes" id="UP000243459">
    <property type="component" value="Chromosome 2"/>
</dbReference>
<keyword evidence="5" id="KW-0442">Lipid degradation</keyword>
<evidence type="ECO:0000256" key="1">
    <source>
        <dbReference type="ARBA" id="ARBA00000798"/>
    </source>
</evidence>
<dbReference type="PROSITE" id="PS50035">
    <property type="entry name" value="PLD"/>
    <property type="match status" value="1"/>
</dbReference>
<reference evidence="10" key="1">
    <citation type="journal article" date="2017" name="Nat. Commun.">
        <title>The asparagus genome sheds light on the origin and evolution of a young Y chromosome.</title>
        <authorList>
            <person name="Harkess A."/>
            <person name="Zhou J."/>
            <person name="Xu C."/>
            <person name="Bowers J.E."/>
            <person name="Van der Hulst R."/>
            <person name="Ayyampalayam S."/>
            <person name="Mercati F."/>
            <person name="Riccardi P."/>
            <person name="McKain M.R."/>
            <person name="Kakrana A."/>
            <person name="Tang H."/>
            <person name="Ray J."/>
            <person name="Groenendijk J."/>
            <person name="Arikit S."/>
            <person name="Mathioni S.M."/>
            <person name="Nakano M."/>
            <person name="Shan H."/>
            <person name="Telgmann-Rauber A."/>
            <person name="Kanno A."/>
            <person name="Yue Z."/>
            <person name="Chen H."/>
            <person name="Li W."/>
            <person name="Chen Y."/>
            <person name="Xu X."/>
            <person name="Zhang Y."/>
            <person name="Luo S."/>
            <person name="Chen H."/>
            <person name="Gao J."/>
            <person name="Mao Z."/>
            <person name="Pires J.C."/>
            <person name="Luo M."/>
            <person name="Kudrna D."/>
            <person name="Wing R.A."/>
            <person name="Meyers B.C."/>
            <person name="Yi K."/>
            <person name="Kong H."/>
            <person name="Lavrijsen P."/>
            <person name="Sunseri F."/>
            <person name="Falavigna A."/>
            <person name="Ye Y."/>
            <person name="Leebens-Mack J.H."/>
            <person name="Chen G."/>
        </authorList>
    </citation>
    <scope>NUCLEOTIDE SEQUENCE [LARGE SCALE GENOMIC DNA]</scope>
    <source>
        <strain evidence="10">cv. DH0086</strain>
    </source>
</reference>
<sequence>MVLEKKKMELLNKYTSDMLIEEQSEAKDMLNIKSHRSNHVGYALHRLQFPQTPTREKVSCGNMTNKLRVRSSAKVKVWVVAINDAGLRPPGDWCMPHCFGSFDPSRGLTEYDSQVQWFVDGQAAFASIASSIEVAKSESKPVATVASSATQPARTASSVPPTPSEVPTQVPIHDALVAIVHLDKIMIVDNQICYLGGFDLCFGSYDNPEHRVGDFPPTIWP</sequence>
<dbReference type="PANTHER" id="PTHR18896">
    <property type="entry name" value="PHOSPHOLIPASE D"/>
    <property type="match status" value="1"/>
</dbReference>
<evidence type="ECO:0000259" key="8">
    <source>
        <dbReference type="PROSITE" id="PS50035"/>
    </source>
</evidence>
<evidence type="ECO:0000256" key="7">
    <source>
        <dbReference type="SAM" id="MobiDB-lite"/>
    </source>
</evidence>
<evidence type="ECO:0000256" key="6">
    <source>
        <dbReference type="ARBA" id="ARBA00023098"/>
    </source>
</evidence>
<evidence type="ECO:0000256" key="4">
    <source>
        <dbReference type="ARBA" id="ARBA00022801"/>
    </source>
</evidence>
<dbReference type="InterPro" id="IPR015679">
    <property type="entry name" value="PLipase_D_fam"/>
</dbReference>
<keyword evidence="10" id="KW-1185">Reference proteome</keyword>
<feature type="domain" description="PLD phosphodiesterase" evidence="8">
    <location>
        <begin position="177"/>
        <end position="204"/>
    </location>
</feature>
<proteinExistence type="predicted"/>
<evidence type="ECO:0000256" key="2">
    <source>
        <dbReference type="ARBA" id="ARBA00012027"/>
    </source>
</evidence>
<dbReference type="GO" id="GO:0004630">
    <property type="term" value="F:phospholipase D activity"/>
    <property type="evidence" value="ECO:0007669"/>
    <property type="project" value="UniProtKB-EC"/>
</dbReference>
<dbReference type="PANTHER" id="PTHR18896:SF76">
    <property type="entry name" value="PHOSPHOLIPASE"/>
    <property type="match status" value="1"/>
</dbReference>
<keyword evidence="4" id="KW-0378">Hydrolase</keyword>
<accession>A0A5P1FJZ9</accession>
<evidence type="ECO:0000256" key="5">
    <source>
        <dbReference type="ARBA" id="ARBA00022963"/>
    </source>
</evidence>
<keyword evidence="3" id="KW-0677">Repeat</keyword>
<evidence type="ECO:0000256" key="3">
    <source>
        <dbReference type="ARBA" id="ARBA00022737"/>
    </source>
</evidence>
<dbReference type="Pfam" id="PF00614">
    <property type="entry name" value="PLDc"/>
    <property type="match status" value="1"/>
</dbReference>
<dbReference type="InterPro" id="IPR001736">
    <property type="entry name" value="PLipase_D/transphosphatidylase"/>
</dbReference>
<dbReference type="Gramene" id="ONK78695">
    <property type="protein sequence ID" value="ONK78695"/>
    <property type="gene ID" value="A4U43_C02F21470"/>
</dbReference>
<keyword evidence="6" id="KW-0443">Lipid metabolism</keyword>
<dbReference type="AlphaFoldDB" id="A0A5P1FJZ9"/>
<organism evidence="9 10">
    <name type="scientific">Asparagus officinalis</name>
    <name type="common">Garden asparagus</name>
    <dbReference type="NCBI Taxonomy" id="4686"/>
    <lineage>
        <taxon>Eukaryota</taxon>
        <taxon>Viridiplantae</taxon>
        <taxon>Streptophyta</taxon>
        <taxon>Embryophyta</taxon>
        <taxon>Tracheophyta</taxon>
        <taxon>Spermatophyta</taxon>
        <taxon>Magnoliopsida</taxon>
        <taxon>Liliopsida</taxon>
        <taxon>Asparagales</taxon>
        <taxon>Asparagaceae</taxon>
        <taxon>Asparagoideae</taxon>
        <taxon>Asparagus</taxon>
    </lineage>
</organism>
<dbReference type="EC" id="3.1.4.4" evidence="2"/>